<evidence type="ECO:0000256" key="1">
    <source>
        <dbReference type="SAM" id="MobiDB-lite"/>
    </source>
</evidence>
<dbReference type="EMBL" id="JAFJYH010000030">
    <property type="protein sequence ID" value="KAG4423697.1"/>
    <property type="molecule type" value="Genomic_DNA"/>
</dbReference>
<name>A0A8H8BTT8_9HELO</name>
<dbReference type="Proteomes" id="UP000664132">
    <property type="component" value="Unassembled WGS sequence"/>
</dbReference>
<evidence type="ECO:0000259" key="2">
    <source>
        <dbReference type="PROSITE" id="PS50090"/>
    </source>
</evidence>
<keyword evidence="4" id="KW-1185">Reference proteome</keyword>
<dbReference type="Pfam" id="PF13921">
    <property type="entry name" value="Myb_DNA-bind_6"/>
    <property type="match status" value="1"/>
</dbReference>
<feature type="domain" description="Myb-like" evidence="2">
    <location>
        <begin position="114"/>
        <end position="163"/>
    </location>
</feature>
<dbReference type="InterPro" id="IPR001005">
    <property type="entry name" value="SANT/Myb"/>
</dbReference>
<dbReference type="InterPro" id="IPR009057">
    <property type="entry name" value="Homeodomain-like_sf"/>
</dbReference>
<dbReference type="AlphaFoldDB" id="A0A8H8BTT8"/>
<dbReference type="OrthoDB" id="2143914at2759"/>
<feature type="region of interest" description="Disordered" evidence="1">
    <location>
        <begin position="1"/>
        <end position="119"/>
    </location>
</feature>
<organism evidence="3 4">
    <name type="scientific">Cadophora malorum</name>
    <dbReference type="NCBI Taxonomy" id="108018"/>
    <lineage>
        <taxon>Eukaryota</taxon>
        <taxon>Fungi</taxon>
        <taxon>Dikarya</taxon>
        <taxon>Ascomycota</taxon>
        <taxon>Pezizomycotina</taxon>
        <taxon>Leotiomycetes</taxon>
        <taxon>Helotiales</taxon>
        <taxon>Ploettnerulaceae</taxon>
        <taxon>Cadophora</taxon>
    </lineage>
</organism>
<gene>
    <name evidence="3" type="ORF">IFR04_003122</name>
</gene>
<evidence type="ECO:0000313" key="4">
    <source>
        <dbReference type="Proteomes" id="UP000664132"/>
    </source>
</evidence>
<dbReference type="PROSITE" id="PS50090">
    <property type="entry name" value="MYB_LIKE"/>
    <property type="match status" value="1"/>
</dbReference>
<comment type="caution">
    <text evidence="3">The sequence shown here is derived from an EMBL/GenBank/DDBJ whole genome shotgun (WGS) entry which is preliminary data.</text>
</comment>
<feature type="compositionally biased region" description="Acidic residues" evidence="1">
    <location>
        <begin position="84"/>
        <end position="95"/>
    </location>
</feature>
<dbReference type="Gene3D" id="1.10.10.60">
    <property type="entry name" value="Homeodomain-like"/>
    <property type="match status" value="1"/>
</dbReference>
<dbReference type="SUPFAM" id="SSF46689">
    <property type="entry name" value="Homeodomain-like"/>
    <property type="match status" value="1"/>
</dbReference>
<accession>A0A8H8BTT8</accession>
<reference evidence="3" key="1">
    <citation type="submission" date="2021-02" db="EMBL/GenBank/DDBJ databases">
        <title>Genome sequence Cadophora malorum strain M34.</title>
        <authorList>
            <person name="Stefanovic E."/>
            <person name="Vu D."/>
            <person name="Scully C."/>
            <person name="Dijksterhuis J."/>
            <person name="Roader J."/>
            <person name="Houbraken J."/>
        </authorList>
    </citation>
    <scope>NUCLEOTIDE SEQUENCE</scope>
    <source>
        <strain evidence="3">M34</strain>
    </source>
</reference>
<proteinExistence type="predicted"/>
<sequence length="185" mass="20430">MEELLSGTWQKSMPASEDLNGDDPNGFIDIDELLSGVQQKGPTSVDPGYGGMAMDMVDNRTRGGSPTSSNPSAAESNRDPIILSDDESMSAESETDYSNLEVSGRLPVQERDLSRPVRNTRFSSEDDKLLLQLKEKGLSWDEISDHFPGRSKGTLQVHYSTKLKDNKGRKPRKRGRKLGVRFVGV</sequence>
<dbReference type="CDD" id="cd00167">
    <property type="entry name" value="SANT"/>
    <property type="match status" value="1"/>
</dbReference>
<evidence type="ECO:0000313" key="3">
    <source>
        <dbReference type="EMBL" id="KAG4423697.1"/>
    </source>
</evidence>
<feature type="compositionally biased region" description="Polar residues" evidence="1">
    <location>
        <begin position="62"/>
        <end position="75"/>
    </location>
</feature>
<protein>
    <recommendedName>
        <fullName evidence="2">Myb-like domain-containing protein</fullName>
    </recommendedName>
</protein>